<reference evidence="8" key="1">
    <citation type="submission" date="2017-08" db="EMBL/GenBank/DDBJ databases">
        <title>Direct submision.</title>
        <authorList>
            <person name="Kim S.-J."/>
            <person name="Rhee S.-K."/>
        </authorList>
    </citation>
    <scope>NUCLEOTIDE SEQUENCE [LARGE SCALE GENOMIC DNA]</scope>
    <source>
        <strain evidence="8">GI5</strain>
    </source>
</reference>
<dbReference type="SUPFAM" id="SSF53335">
    <property type="entry name" value="S-adenosyl-L-methionine-dependent methyltransferases"/>
    <property type="match status" value="1"/>
</dbReference>
<dbReference type="GO" id="GO:0005840">
    <property type="term" value="C:ribosome"/>
    <property type="evidence" value="ECO:0007669"/>
    <property type="project" value="UniProtKB-KW"/>
</dbReference>
<comment type="similarity">
    <text evidence="1 6">Belongs to the methyltransferase superfamily. PrmA family.</text>
</comment>
<name>A0A2K9LNB1_9GAMM</name>
<dbReference type="PANTHER" id="PTHR43648">
    <property type="entry name" value="ELECTRON TRANSFER FLAVOPROTEIN BETA SUBUNIT LYSINE METHYLTRANSFERASE"/>
    <property type="match status" value="1"/>
</dbReference>
<feature type="binding site" evidence="6">
    <location>
        <position position="227"/>
    </location>
    <ligand>
        <name>S-adenosyl-L-methionine</name>
        <dbReference type="ChEBI" id="CHEBI:59789"/>
    </ligand>
</feature>
<comment type="subcellular location">
    <subcellularLocation>
        <location evidence="6">Cytoplasm</location>
    </subcellularLocation>
</comment>
<dbReference type="HAMAP" id="MF_00735">
    <property type="entry name" value="Methyltr_PrmA"/>
    <property type="match status" value="1"/>
</dbReference>
<keyword evidence="2 6" id="KW-0963">Cytoplasm</keyword>
<evidence type="ECO:0000256" key="2">
    <source>
        <dbReference type="ARBA" id="ARBA00022490"/>
    </source>
</evidence>
<protein>
    <recommendedName>
        <fullName evidence="6">Ribosomal protein L11 methyltransferase</fullName>
        <shortName evidence="6">L11 Mtase</shortName>
        <ecNumber evidence="6">2.1.1.-</ecNumber>
    </recommendedName>
</protein>
<organism evidence="7 8">
    <name type="scientific">Ketobacter alkanivorans</name>
    <dbReference type="NCBI Taxonomy" id="1917421"/>
    <lineage>
        <taxon>Bacteria</taxon>
        <taxon>Pseudomonadati</taxon>
        <taxon>Pseudomonadota</taxon>
        <taxon>Gammaproteobacteria</taxon>
        <taxon>Pseudomonadales</taxon>
        <taxon>Ketobacteraceae</taxon>
        <taxon>Ketobacter</taxon>
    </lineage>
</organism>
<evidence type="ECO:0000256" key="6">
    <source>
        <dbReference type="HAMAP-Rule" id="MF_00735"/>
    </source>
</evidence>
<feature type="binding site" evidence="6">
    <location>
        <position position="186"/>
    </location>
    <ligand>
        <name>S-adenosyl-L-methionine</name>
        <dbReference type="ChEBI" id="CHEBI:59789"/>
    </ligand>
</feature>
<evidence type="ECO:0000256" key="3">
    <source>
        <dbReference type="ARBA" id="ARBA00022603"/>
    </source>
</evidence>
<evidence type="ECO:0000313" key="7">
    <source>
        <dbReference type="EMBL" id="AUM13727.1"/>
    </source>
</evidence>
<dbReference type="InterPro" id="IPR004498">
    <property type="entry name" value="Ribosomal_PrmA_MeTrfase"/>
</dbReference>
<keyword evidence="7" id="KW-0687">Ribonucleoprotein</keyword>
<dbReference type="Gene3D" id="3.40.50.150">
    <property type="entry name" value="Vaccinia Virus protein VP39"/>
    <property type="match status" value="1"/>
</dbReference>
<keyword evidence="5 6" id="KW-0949">S-adenosyl-L-methionine</keyword>
<keyword evidence="3 6" id="KW-0489">Methyltransferase</keyword>
<keyword evidence="4 6" id="KW-0808">Transferase</keyword>
<sequence length="291" mass="31477">MPWIQVKLQTTGSRSPAIEDLLMGLGAVSVTLEDSKDQPLLEPPLGTTPIWDDTTLTGLFEADADIDLICLALRNELGAELPIKVEALEDKDWVREWMDSFEPIAFGQRLWVCPSWKTPPDQNAVNMMLDPGLAFGTGTHETTALCLRWLDSADVAGKIVVDYGCGSGILAIAAALLGAKTVYCVDNDPQALIATQDNAQRNNVTDKIQVFAPDTMPAIQANIMLANILAGPLMSLSERLAGHTLDAGNIILSGILKDQANDVSDTYSQWFNMDPAAIDGDWVRLTGVKAR</sequence>
<dbReference type="InterPro" id="IPR029063">
    <property type="entry name" value="SAM-dependent_MTases_sf"/>
</dbReference>
<dbReference type="EC" id="2.1.1.-" evidence="6"/>
<accession>A0A2K9LNB1</accession>
<dbReference type="EMBL" id="CP022684">
    <property type="protein sequence ID" value="AUM13727.1"/>
    <property type="molecule type" value="Genomic_DNA"/>
</dbReference>
<comment type="function">
    <text evidence="6">Methylates ribosomal protein L11.</text>
</comment>
<dbReference type="GO" id="GO:0005829">
    <property type="term" value="C:cytosol"/>
    <property type="evidence" value="ECO:0007669"/>
    <property type="project" value="TreeGrafter"/>
</dbReference>
<keyword evidence="7" id="KW-0689">Ribosomal protein</keyword>
<dbReference type="GO" id="GO:0032259">
    <property type="term" value="P:methylation"/>
    <property type="evidence" value="ECO:0007669"/>
    <property type="project" value="UniProtKB-KW"/>
</dbReference>
<feature type="binding site" evidence="6">
    <location>
        <position position="143"/>
    </location>
    <ligand>
        <name>S-adenosyl-L-methionine</name>
        <dbReference type="ChEBI" id="CHEBI:59789"/>
    </ligand>
</feature>
<comment type="catalytic activity">
    <reaction evidence="6">
        <text>L-lysyl-[protein] + 3 S-adenosyl-L-methionine = N(6),N(6),N(6)-trimethyl-L-lysyl-[protein] + 3 S-adenosyl-L-homocysteine + 3 H(+)</text>
        <dbReference type="Rhea" id="RHEA:54192"/>
        <dbReference type="Rhea" id="RHEA-COMP:9752"/>
        <dbReference type="Rhea" id="RHEA-COMP:13826"/>
        <dbReference type="ChEBI" id="CHEBI:15378"/>
        <dbReference type="ChEBI" id="CHEBI:29969"/>
        <dbReference type="ChEBI" id="CHEBI:57856"/>
        <dbReference type="ChEBI" id="CHEBI:59789"/>
        <dbReference type="ChEBI" id="CHEBI:61961"/>
    </reaction>
</comment>
<feature type="binding site" evidence="6">
    <location>
        <position position="164"/>
    </location>
    <ligand>
        <name>S-adenosyl-L-methionine</name>
        <dbReference type="ChEBI" id="CHEBI:59789"/>
    </ligand>
</feature>
<dbReference type="AlphaFoldDB" id="A0A2K9LNB1"/>
<proteinExistence type="inferred from homology"/>
<dbReference type="Proteomes" id="UP000235116">
    <property type="component" value="Chromosome"/>
</dbReference>
<dbReference type="InterPro" id="IPR050078">
    <property type="entry name" value="Ribosomal_L11_MeTrfase_PrmA"/>
</dbReference>
<evidence type="ECO:0000256" key="5">
    <source>
        <dbReference type="ARBA" id="ARBA00022691"/>
    </source>
</evidence>
<dbReference type="NCBIfam" id="TIGR00406">
    <property type="entry name" value="prmA"/>
    <property type="match status" value="1"/>
</dbReference>
<dbReference type="Pfam" id="PF06325">
    <property type="entry name" value="PrmA"/>
    <property type="match status" value="1"/>
</dbReference>
<dbReference type="OrthoDB" id="9785995at2"/>
<keyword evidence="8" id="KW-1185">Reference proteome</keyword>
<dbReference type="KEGG" id="kak:Kalk_15425"/>
<evidence type="ECO:0000256" key="4">
    <source>
        <dbReference type="ARBA" id="ARBA00022679"/>
    </source>
</evidence>
<evidence type="ECO:0000256" key="1">
    <source>
        <dbReference type="ARBA" id="ARBA00009741"/>
    </source>
</evidence>
<evidence type="ECO:0000313" key="8">
    <source>
        <dbReference type="Proteomes" id="UP000235116"/>
    </source>
</evidence>
<dbReference type="PIRSF" id="PIRSF000401">
    <property type="entry name" value="RPL11_MTase"/>
    <property type="match status" value="1"/>
</dbReference>
<dbReference type="GO" id="GO:0016279">
    <property type="term" value="F:protein-lysine N-methyltransferase activity"/>
    <property type="evidence" value="ECO:0007669"/>
    <property type="project" value="TreeGrafter"/>
</dbReference>
<dbReference type="PANTHER" id="PTHR43648:SF1">
    <property type="entry name" value="ELECTRON TRANSFER FLAVOPROTEIN BETA SUBUNIT LYSINE METHYLTRANSFERASE"/>
    <property type="match status" value="1"/>
</dbReference>
<gene>
    <name evidence="6" type="primary">prmA</name>
    <name evidence="7" type="ORF">Kalk_15425</name>
</gene>
<dbReference type="RefSeq" id="WP_101895102.1">
    <property type="nucleotide sequence ID" value="NZ_CP022684.1"/>
</dbReference>